<dbReference type="InterPro" id="IPR001365">
    <property type="entry name" value="A_deaminase_dom"/>
</dbReference>
<dbReference type="PANTHER" id="PTHR11409">
    <property type="entry name" value="ADENOSINE DEAMINASE"/>
    <property type="match status" value="1"/>
</dbReference>
<evidence type="ECO:0000256" key="6">
    <source>
        <dbReference type="ARBA" id="ARBA00023080"/>
    </source>
</evidence>
<evidence type="ECO:0000256" key="1">
    <source>
        <dbReference type="ARBA" id="ARBA00001947"/>
    </source>
</evidence>
<dbReference type="Proteomes" id="UP001153737">
    <property type="component" value="Chromosome 5"/>
</dbReference>
<dbReference type="PANTHER" id="PTHR11409:SF42">
    <property type="entry name" value="ADENOSINE DEAMINASE-LIKE PROTEIN"/>
    <property type="match status" value="1"/>
</dbReference>
<dbReference type="OrthoDB" id="272271at2759"/>
<evidence type="ECO:0000256" key="5">
    <source>
        <dbReference type="ARBA" id="ARBA00022833"/>
    </source>
</evidence>
<feature type="domain" description="Adenosine deaminase" evidence="8">
    <location>
        <begin position="34"/>
        <end position="352"/>
    </location>
</feature>
<name>A0A9P0DS08_PHACE</name>
<evidence type="ECO:0000256" key="4">
    <source>
        <dbReference type="ARBA" id="ARBA00022801"/>
    </source>
</evidence>
<dbReference type="SUPFAM" id="SSF51556">
    <property type="entry name" value="Metallo-dependent hydrolases"/>
    <property type="match status" value="1"/>
</dbReference>
<dbReference type="GO" id="GO:0046872">
    <property type="term" value="F:metal ion binding"/>
    <property type="evidence" value="ECO:0007669"/>
    <property type="project" value="UniProtKB-KW"/>
</dbReference>
<evidence type="ECO:0000256" key="2">
    <source>
        <dbReference type="ARBA" id="ARBA00006676"/>
    </source>
</evidence>
<evidence type="ECO:0000256" key="3">
    <source>
        <dbReference type="ARBA" id="ARBA00022723"/>
    </source>
</evidence>
<dbReference type="EMBL" id="OU896711">
    <property type="protein sequence ID" value="CAH1169826.1"/>
    <property type="molecule type" value="Genomic_DNA"/>
</dbReference>
<reference evidence="9" key="2">
    <citation type="submission" date="2022-10" db="EMBL/GenBank/DDBJ databases">
        <authorList>
            <consortium name="ENA_rothamsted_submissions"/>
            <consortium name="culmorum"/>
            <person name="King R."/>
        </authorList>
    </citation>
    <scope>NUCLEOTIDE SEQUENCE</scope>
</reference>
<dbReference type="AlphaFoldDB" id="A0A9P0DS08"/>
<dbReference type="InterPro" id="IPR032466">
    <property type="entry name" value="Metal_Hydrolase"/>
</dbReference>
<comment type="similarity">
    <text evidence="2">Belongs to the metallo-dependent hydrolases superfamily. Adenosine and AMP deaminases family.</text>
</comment>
<evidence type="ECO:0000256" key="7">
    <source>
        <dbReference type="ARBA" id="ARBA00048787"/>
    </source>
</evidence>
<dbReference type="GO" id="GO:0004000">
    <property type="term" value="F:adenosine deaminase activity"/>
    <property type="evidence" value="ECO:0007669"/>
    <property type="project" value="TreeGrafter"/>
</dbReference>
<evidence type="ECO:0000313" key="10">
    <source>
        <dbReference type="Proteomes" id="UP001153737"/>
    </source>
</evidence>
<keyword evidence="10" id="KW-1185">Reference proteome</keyword>
<keyword evidence="6" id="KW-0546">Nucleotide metabolism</keyword>
<dbReference type="InterPro" id="IPR006330">
    <property type="entry name" value="Ado/ade_deaminase"/>
</dbReference>
<keyword evidence="5" id="KW-0862">Zinc</keyword>
<gene>
    <name evidence="9" type="ORF">PHAECO_LOCUS9596</name>
</gene>
<dbReference type="CDD" id="cd00443">
    <property type="entry name" value="ADA_AMPD"/>
    <property type="match status" value="1"/>
</dbReference>
<reference evidence="9" key="1">
    <citation type="submission" date="2022-01" db="EMBL/GenBank/DDBJ databases">
        <authorList>
            <person name="King R."/>
        </authorList>
    </citation>
    <scope>NUCLEOTIDE SEQUENCE</scope>
</reference>
<dbReference type="GO" id="GO:0009117">
    <property type="term" value="P:nucleotide metabolic process"/>
    <property type="evidence" value="ECO:0007669"/>
    <property type="project" value="UniProtKB-KW"/>
</dbReference>
<protein>
    <recommendedName>
        <fullName evidence="8">Adenosine deaminase domain-containing protein</fullName>
    </recommendedName>
</protein>
<keyword evidence="3" id="KW-0479">Metal-binding</keyword>
<proteinExistence type="inferred from homology"/>
<dbReference type="Pfam" id="PF00962">
    <property type="entry name" value="A_deaminase"/>
    <property type="match status" value="1"/>
</dbReference>
<sequence>MNVMEESGLLVEKLEETLKHIKKLSMRTYLKFLPKIELHAHLNGSLNDKILKELGCEEDSIMQYKKLTQSIDKSDNTLQECFDVFKIAQNATKTQESVYLATKSVIEDFVRDGVVYLELRTTPRSEINMSKEEYIESVIRGIESLSGSKEKIFVKLILSIDRRHDKKTSEESLKIILKMREKYPNIIKGIDFSGNPNAGEFDAALFEEARKNGLKTSIHCAEIQNDDETKRILEFGPDRIGHATYLHPLYGGSQENWDLYCKKKIPVECCLTSNVVCGTSQSFPEHHIQEWINGSLPFSINTDDKGVFSTSLSREYQLVQRHFKLTGSNLWQISYDAIDYSFASAKEKEKMQYYLLQWLYLCHDMIYKKVDPNIDDDFCEGIADGFWNKLHMLEQQ</sequence>
<dbReference type="GO" id="GO:0006154">
    <property type="term" value="P:adenosine catabolic process"/>
    <property type="evidence" value="ECO:0007669"/>
    <property type="project" value="TreeGrafter"/>
</dbReference>
<evidence type="ECO:0000313" key="9">
    <source>
        <dbReference type="EMBL" id="CAH1169826.1"/>
    </source>
</evidence>
<comment type="catalytic activity">
    <reaction evidence="7">
        <text>N(6)-methyl-AMP + H2O + H(+) = IMP + methylamine</text>
        <dbReference type="Rhea" id="RHEA:16001"/>
        <dbReference type="ChEBI" id="CHEBI:15377"/>
        <dbReference type="ChEBI" id="CHEBI:15378"/>
        <dbReference type="ChEBI" id="CHEBI:58053"/>
        <dbReference type="ChEBI" id="CHEBI:59338"/>
        <dbReference type="ChEBI" id="CHEBI:144842"/>
    </reaction>
    <physiologicalReaction direction="left-to-right" evidence="7">
        <dbReference type="Rhea" id="RHEA:16002"/>
    </physiologicalReaction>
</comment>
<dbReference type="GO" id="GO:0046103">
    <property type="term" value="P:inosine biosynthetic process"/>
    <property type="evidence" value="ECO:0007669"/>
    <property type="project" value="TreeGrafter"/>
</dbReference>
<dbReference type="Gene3D" id="3.20.20.140">
    <property type="entry name" value="Metal-dependent hydrolases"/>
    <property type="match status" value="1"/>
</dbReference>
<accession>A0A9P0DS08</accession>
<organism evidence="9 10">
    <name type="scientific">Phaedon cochleariae</name>
    <name type="common">Mustard beetle</name>
    <dbReference type="NCBI Taxonomy" id="80249"/>
    <lineage>
        <taxon>Eukaryota</taxon>
        <taxon>Metazoa</taxon>
        <taxon>Ecdysozoa</taxon>
        <taxon>Arthropoda</taxon>
        <taxon>Hexapoda</taxon>
        <taxon>Insecta</taxon>
        <taxon>Pterygota</taxon>
        <taxon>Neoptera</taxon>
        <taxon>Endopterygota</taxon>
        <taxon>Coleoptera</taxon>
        <taxon>Polyphaga</taxon>
        <taxon>Cucujiformia</taxon>
        <taxon>Chrysomeloidea</taxon>
        <taxon>Chrysomelidae</taxon>
        <taxon>Chrysomelinae</taxon>
        <taxon>Chrysomelini</taxon>
        <taxon>Phaedon</taxon>
    </lineage>
</organism>
<keyword evidence="4" id="KW-0378">Hydrolase</keyword>
<comment type="cofactor">
    <cofactor evidence="1">
        <name>Zn(2+)</name>
        <dbReference type="ChEBI" id="CHEBI:29105"/>
    </cofactor>
</comment>
<evidence type="ECO:0000259" key="8">
    <source>
        <dbReference type="Pfam" id="PF00962"/>
    </source>
</evidence>